<dbReference type="InterPro" id="IPR001789">
    <property type="entry name" value="Sig_transdc_resp-reg_receiver"/>
</dbReference>
<keyword evidence="5" id="KW-0804">Transcription</keyword>
<dbReference type="SMART" id="SM00448">
    <property type="entry name" value="REC"/>
    <property type="match status" value="1"/>
</dbReference>
<dbReference type="Pfam" id="PF00072">
    <property type="entry name" value="Response_reg"/>
    <property type="match status" value="1"/>
</dbReference>
<feature type="modified residue" description="4-aspartylphosphate" evidence="6">
    <location>
        <position position="57"/>
    </location>
</feature>
<dbReference type="SUPFAM" id="SSF46894">
    <property type="entry name" value="C-terminal effector domain of the bipartite response regulators"/>
    <property type="match status" value="1"/>
</dbReference>
<evidence type="ECO:0000256" key="5">
    <source>
        <dbReference type="ARBA" id="ARBA00023163"/>
    </source>
</evidence>
<dbReference type="InterPro" id="IPR036388">
    <property type="entry name" value="WH-like_DNA-bd_sf"/>
</dbReference>
<evidence type="ECO:0000259" key="7">
    <source>
        <dbReference type="PROSITE" id="PS50043"/>
    </source>
</evidence>
<dbReference type="PANTHER" id="PTHR43214">
    <property type="entry name" value="TWO-COMPONENT RESPONSE REGULATOR"/>
    <property type="match status" value="1"/>
</dbReference>
<dbReference type="Gene3D" id="3.40.50.2300">
    <property type="match status" value="1"/>
</dbReference>
<protein>
    <submittedName>
        <fullName evidence="9">Response regulator transcription factor</fullName>
    </submittedName>
</protein>
<evidence type="ECO:0000256" key="1">
    <source>
        <dbReference type="ARBA" id="ARBA00022553"/>
    </source>
</evidence>
<dbReference type="InterPro" id="IPR016032">
    <property type="entry name" value="Sig_transdc_resp-reg_C-effctor"/>
</dbReference>
<comment type="caution">
    <text evidence="9">The sequence shown here is derived from an EMBL/GenBank/DDBJ whole genome shotgun (WGS) entry which is preliminary data.</text>
</comment>
<evidence type="ECO:0000256" key="6">
    <source>
        <dbReference type="PROSITE-ProRule" id="PRU00169"/>
    </source>
</evidence>
<keyword evidence="2" id="KW-0902">Two-component regulatory system</keyword>
<organism evidence="9 10">
    <name type="scientific">Paenibacillus alginolyticus</name>
    <dbReference type="NCBI Taxonomy" id="59839"/>
    <lineage>
        <taxon>Bacteria</taxon>
        <taxon>Bacillati</taxon>
        <taxon>Bacillota</taxon>
        <taxon>Bacilli</taxon>
        <taxon>Bacillales</taxon>
        <taxon>Paenibacillaceae</taxon>
        <taxon>Paenibacillus</taxon>
    </lineage>
</organism>
<dbReference type="SMART" id="SM00421">
    <property type="entry name" value="HTH_LUXR"/>
    <property type="match status" value="1"/>
</dbReference>
<evidence type="ECO:0000259" key="8">
    <source>
        <dbReference type="PROSITE" id="PS50110"/>
    </source>
</evidence>
<dbReference type="RefSeq" id="WP_268617112.1">
    <property type="nucleotide sequence ID" value="NZ_JAMDMX010000083.1"/>
</dbReference>
<dbReference type="EMBL" id="JAMDMX010000083">
    <property type="protein sequence ID" value="MCY9695954.1"/>
    <property type="molecule type" value="Genomic_DNA"/>
</dbReference>
<reference evidence="9 10" key="1">
    <citation type="submission" date="2022-05" db="EMBL/GenBank/DDBJ databases">
        <title>Genome Sequencing of Bee-Associated Microbes.</title>
        <authorList>
            <person name="Dunlap C."/>
        </authorList>
    </citation>
    <scope>NUCLEOTIDE SEQUENCE [LARGE SCALE GENOMIC DNA]</scope>
    <source>
        <strain evidence="9 10">NRRL B-14421</strain>
    </source>
</reference>
<dbReference type="Gene3D" id="1.10.10.10">
    <property type="entry name" value="Winged helix-like DNA-binding domain superfamily/Winged helix DNA-binding domain"/>
    <property type="match status" value="1"/>
</dbReference>
<dbReference type="PANTHER" id="PTHR43214:SF1">
    <property type="entry name" value="TRANSCRIPTIONAL REGULATORY PROTEIN COMA"/>
    <property type="match status" value="1"/>
</dbReference>
<keyword evidence="4" id="KW-0238">DNA-binding</keyword>
<evidence type="ECO:0000313" key="9">
    <source>
        <dbReference type="EMBL" id="MCY9695954.1"/>
    </source>
</evidence>
<feature type="domain" description="Response regulatory" evidence="8">
    <location>
        <begin position="6"/>
        <end position="122"/>
    </location>
</feature>
<dbReference type="InterPro" id="IPR011006">
    <property type="entry name" value="CheY-like_superfamily"/>
</dbReference>
<dbReference type="InterPro" id="IPR000792">
    <property type="entry name" value="Tscrpt_reg_LuxR_C"/>
</dbReference>
<evidence type="ECO:0000256" key="4">
    <source>
        <dbReference type="ARBA" id="ARBA00023125"/>
    </source>
</evidence>
<dbReference type="InterPro" id="IPR039420">
    <property type="entry name" value="WalR-like"/>
</dbReference>
<keyword evidence="3" id="KW-0805">Transcription regulation</keyword>
<dbReference type="Proteomes" id="UP001527099">
    <property type="component" value="Unassembled WGS sequence"/>
</dbReference>
<keyword evidence="1 6" id="KW-0597">Phosphoprotein</keyword>
<dbReference type="SUPFAM" id="SSF52172">
    <property type="entry name" value="CheY-like"/>
    <property type="match status" value="1"/>
</dbReference>
<dbReference type="PROSITE" id="PS50110">
    <property type="entry name" value="RESPONSE_REGULATORY"/>
    <property type="match status" value="1"/>
</dbReference>
<dbReference type="Pfam" id="PF00196">
    <property type="entry name" value="GerE"/>
    <property type="match status" value="1"/>
</dbReference>
<keyword evidence="10" id="KW-1185">Reference proteome</keyword>
<dbReference type="CDD" id="cd06170">
    <property type="entry name" value="LuxR_C_like"/>
    <property type="match status" value="1"/>
</dbReference>
<evidence type="ECO:0000313" key="10">
    <source>
        <dbReference type="Proteomes" id="UP001527099"/>
    </source>
</evidence>
<feature type="domain" description="HTH luxR-type" evidence="7">
    <location>
        <begin position="142"/>
        <end position="207"/>
    </location>
</feature>
<name>A0ABT4GIC8_9BACL</name>
<evidence type="ECO:0000256" key="2">
    <source>
        <dbReference type="ARBA" id="ARBA00023012"/>
    </source>
</evidence>
<dbReference type="PRINTS" id="PR00038">
    <property type="entry name" value="HTHLUXR"/>
</dbReference>
<dbReference type="InterPro" id="IPR058245">
    <property type="entry name" value="NreC/VraR/RcsB-like_REC"/>
</dbReference>
<accession>A0ABT4GIC8</accession>
<dbReference type="CDD" id="cd17535">
    <property type="entry name" value="REC_NarL-like"/>
    <property type="match status" value="1"/>
</dbReference>
<gene>
    <name evidence="9" type="ORF">M5X19_24050</name>
</gene>
<evidence type="ECO:0000256" key="3">
    <source>
        <dbReference type="ARBA" id="ARBA00023015"/>
    </source>
</evidence>
<proteinExistence type="predicted"/>
<sequence length="212" mass="24065">MIEDIKTLVVDDHPLFARATKSLLEEIDGIEVIGVVSNAKQCLEQVELHQPGLVFLDYQLPDLSGTEVAAQLKDKYPNMHIVIFTGIDVTGILNKLIEIKVSGVLSKESSERTIKNMVNCILDGHTMLPLTFFHQMQLSGESTKDDCVLLEEEVLMMNMLVKGATHDQIAERIFMSKRTVDNYLRKIYDKWGVKSRTEALEKFIKSKYYTQA</sequence>
<dbReference type="PROSITE" id="PS50043">
    <property type="entry name" value="HTH_LUXR_2"/>
    <property type="match status" value="1"/>
</dbReference>